<evidence type="ECO:0000313" key="2">
    <source>
        <dbReference type="EnsemblMetazoa" id="MESCA002313-PA"/>
    </source>
</evidence>
<accession>T1GG09</accession>
<reference evidence="3" key="1">
    <citation type="submission" date="2013-02" db="EMBL/GenBank/DDBJ databases">
        <authorList>
            <person name="Hughes D."/>
        </authorList>
    </citation>
    <scope>NUCLEOTIDE SEQUENCE</scope>
    <source>
        <strain>Durham</strain>
        <strain evidence="3">NC isolate 2 -- Noor lab</strain>
    </source>
</reference>
<dbReference type="HOGENOM" id="CLU_1798652_0_0_1"/>
<organism evidence="2 3">
    <name type="scientific">Megaselia scalaris</name>
    <name type="common">Humpbacked fly</name>
    <name type="synonym">Phora scalaris</name>
    <dbReference type="NCBI Taxonomy" id="36166"/>
    <lineage>
        <taxon>Eukaryota</taxon>
        <taxon>Metazoa</taxon>
        <taxon>Ecdysozoa</taxon>
        <taxon>Arthropoda</taxon>
        <taxon>Hexapoda</taxon>
        <taxon>Insecta</taxon>
        <taxon>Pterygota</taxon>
        <taxon>Neoptera</taxon>
        <taxon>Endopterygota</taxon>
        <taxon>Diptera</taxon>
        <taxon>Brachycera</taxon>
        <taxon>Muscomorpha</taxon>
        <taxon>Platypezoidea</taxon>
        <taxon>Phoridae</taxon>
        <taxon>Megaseliini</taxon>
        <taxon>Megaselia</taxon>
    </lineage>
</organism>
<reference evidence="2" key="2">
    <citation type="submission" date="2015-06" db="UniProtKB">
        <authorList>
            <consortium name="EnsemblMetazoa"/>
        </authorList>
    </citation>
    <scope>IDENTIFICATION</scope>
</reference>
<name>T1GG09_MEGSC</name>
<sequence>MGDRNQATVLRERKRKGFSTTTSCCKNKNGDLITNKEEVLIQWEDFFKELLNGNESRTSPQGNQSQKFKNNEDAQNSWTSADFKLLSVYDRGVLQLIFGGVCINGEWGSGYNQELYELYNHPDIVKKIRTRRLRCAEVTREPDG</sequence>
<evidence type="ECO:0000256" key="1">
    <source>
        <dbReference type="SAM" id="MobiDB-lite"/>
    </source>
</evidence>
<dbReference type="EMBL" id="CAQQ02138944">
    <property type="status" value="NOT_ANNOTATED_CDS"/>
    <property type="molecule type" value="Genomic_DNA"/>
</dbReference>
<dbReference type="Proteomes" id="UP000015102">
    <property type="component" value="Unassembled WGS sequence"/>
</dbReference>
<protein>
    <submittedName>
        <fullName evidence="2">Uncharacterized protein</fullName>
    </submittedName>
</protein>
<keyword evidence="3" id="KW-1185">Reference proteome</keyword>
<feature type="region of interest" description="Disordered" evidence="1">
    <location>
        <begin position="53"/>
        <end position="75"/>
    </location>
</feature>
<proteinExistence type="predicted"/>
<dbReference type="AlphaFoldDB" id="T1GG09"/>
<evidence type="ECO:0000313" key="3">
    <source>
        <dbReference type="Proteomes" id="UP000015102"/>
    </source>
</evidence>
<dbReference type="EnsemblMetazoa" id="MESCA002313-RA">
    <property type="protein sequence ID" value="MESCA002313-PA"/>
    <property type="gene ID" value="MESCA002313"/>
</dbReference>
<dbReference type="EMBL" id="CAQQ02138945">
    <property type="status" value="NOT_ANNOTATED_CDS"/>
    <property type="molecule type" value="Genomic_DNA"/>
</dbReference>